<evidence type="ECO:0000256" key="1">
    <source>
        <dbReference type="SAM" id="MobiDB-lite"/>
    </source>
</evidence>
<reference evidence="2 3" key="1">
    <citation type="submission" date="2018-08" db="EMBL/GenBank/DDBJ databases">
        <title>Aphanomyces genome sequencing and annotation.</title>
        <authorList>
            <person name="Minardi D."/>
            <person name="Oidtmann B."/>
            <person name="Van Der Giezen M."/>
            <person name="Studholme D.J."/>
        </authorList>
    </citation>
    <scope>NUCLEOTIDE SEQUENCE [LARGE SCALE GENOMIC DNA]</scope>
    <source>
        <strain evidence="2 3">Kv</strain>
    </source>
</reference>
<protein>
    <recommendedName>
        <fullName evidence="4">Neurochondrin</fullName>
    </recommendedName>
</protein>
<proteinExistence type="predicted"/>
<dbReference type="PANTHER" id="PTHR13109">
    <property type="entry name" value="NEUROCHONDRIN"/>
    <property type="match status" value="1"/>
</dbReference>
<dbReference type="VEuPathDB" id="FungiDB:H257_03874"/>
<organism evidence="2 3">
    <name type="scientific">Aphanomyces astaci</name>
    <name type="common">Crayfish plague agent</name>
    <dbReference type="NCBI Taxonomy" id="112090"/>
    <lineage>
        <taxon>Eukaryota</taxon>
        <taxon>Sar</taxon>
        <taxon>Stramenopiles</taxon>
        <taxon>Oomycota</taxon>
        <taxon>Saprolegniomycetes</taxon>
        <taxon>Saprolegniales</taxon>
        <taxon>Verrucalvaceae</taxon>
        <taxon>Aphanomyces</taxon>
    </lineage>
</organism>
<dbReference type="AlphaFoldDB" id="A0A397APY0"/>
<comment type="caution">
    <text evidence="2">The sequence shown here is derived from an EMBL/GenBank/DDBJ whole genome shotgun (WGS) entry which is preliminary data.</text>
</comment>
<dbReference type="PANTHER" id="PTHR13109:SF7">
    <property type="entry name" value="NEUROCHONDRIN"/>
    <property type="match status" value="1"/>
</dbReference>
<feature type="region of interest" description="Disordered" evidence="1">
    <location>
        <begin position="460"/>
        <end position="482"/>
    </location>
</feature>
<evidence type="ECO:0000313" key="2">
    <source>
        <dbReference type="EMBL" id="RHY09933.1"/>
    </source>
</evidence>
<gene>
    <name evidence="2" type="ORF">DYB36_003433</name>
</gene>
<evidence type="ECO:0008006" key="4">
    <source>
        <dbReference type="Google" id="ProtNLM"/>
    </source>
</evidence>
<dbReference type="Proteomes" id="UP000265427">
    <property type="component" value="Unassembled WGS sequence"/>
</dbReference>
<dbReference type="InterPro" id="IPR008709">
    <property type="entry name" value="Neurochondrin"/>
</dbReference>
<name>A0A397APY0_APHAT</name>
<evidence type="ECO:0000313" key="3">
    <source>
        <dbReference type="Proteomes" id="UP000265427"/>
    </source>
</evidence>
<feature type="compositionally biased region" description="Acidic residues" evidence="1">
    <location>
        <begin position="469"/>
        <end position="479"/>
    </location>
</feature>
<sequence length="657" mass="70451">MGTAIMEEAGDDPKLAQCLAILAGKSDEHKFAGLLMVTKHLQTEDESALQRIRKAVMDTAGISFFVRLLHTQGGGSGDGDNAAADGDGDISPFQALALNLISRYYVNQPTIDTYLAISHSFCQDISLAREFATTAVVSVVLDVLPTAVSTTNTVVLQDCVQIIHGLLSFDVLTTHSTWKDIVVREIHRCSVSTPVQNTSLTVLLSILQASPTVSDNELAILCDSFAAISTPSSAKSVLQDFFLGTLGSYDRTLVHSNVMSLARGLFGAWPSHVHDDVARRDSSLQLLALLLSSCGSSAWLFQSDQPWVHIALQLAAIEAKLLLDDAESVLIDHVVTPTPAAADDIVLKRVCRLLPASYGILEAVLGGLMVDANTAALSHTTLLQLKDSLGQVFTVVIEFLTTCRDALASSNLTFPRNDLDPIVVATIRVLGAWMAEETDLLADQLVELVPFLVTFTPTSLPPIPSTDEQPWDSDDEADDLSTAPDPTDVVPFLLPGLLQLTASDAGAAAVATNDAVLQRIMQFTGVVCNQMIAAGNEGVGSLTMCMGIYLNVLLLASPTPASRRLLAKSVPVWQSLAVLTCRHVIALDPDMDDQNDHPSDMYLLLLHIAIVVALVQPSAMTSTTQLAACTKWIQQHAPSMACEDAYDLHMLALRVLK</sequence>
<dbReference type="Pfam" id="PF05536">
    <property type="entry name" value="Neurochondrin"/>
    <property type="match status" value="2"/>
</dbReference>
<accession>A0A397APY0</accession>
<dbReference type="EMBL" id="QUSZ01005383">
    <property type="protein sequence ID" value="RHY09933.1"/>
    <property type="molecule type" value="Genomic_DNA"/>
</dbReference>